<sequence length="338" mass="38858">MGKRHKQGRRSARQEQSQKDKDRMFWNSGKQLADPLAEYRVFISKLRESQDISQDTFIPVPVNLIDLTAHLLTSLITGRDFLSPLYNPVASSKSDIEDKSLSLSDDDKETFFFIKRIIRQPTSDVEPRTDGKVNHGERHNPSISLFLTAVICADKYLYDATYTNQDWVTFCNGHYTLHHINTLERTFLHRQNHNLFFTHTDYLQFLSYLDVMLCLRQMYRWSSLTYTDLLRLSLTVDSKYLNTLNRSLRPYEAVILLLQSLMKTIAQYLAAVAVAAAFVTVAVTQRHVIVQPFLRTIQPAPVVSRIAGVPAFLEAVEGRGARTVVHGKCCERRQEETE</sequence>
<evidence type="ECO:0000313" key="3">
    <source>
        <dbReference type="EMBL" id="KAJ3055965.1"/>
    </source>
</evidence>
<dbReference type="Gene3D" id="1.10.472.10">
    <property type="entry name" value="Cyclin-like"/>
    <property type="match status" value="1"/>
</dbReference>
<gene>
    <name evidence="3" type="ORF">HK097_008574</name>
</gene>
<evidence type="ECO:0000256" key="1">
    <source>
        <dbReference type="SAM" id="MobiDB-lite"/>
    </source>
</evidence>
<reference evidence="3" key="1">
    <citation type="submission" date="2020-05" db="EMBL/GenBank/DDBJ databases">
        <title>Phylogenomic resolution of chytrid fungi.</title>
        <authorList>
            <person name="Stajich J.E."/>
            <person name="Amses K."/>
            <person name="Simmons R."/>
            <person name="Seto K."/>
            <person name="Myers J."/>
            <person name="Bonds A."/>
            <person name="Quandt C.A."/>
            <person name="Barry K."/>
            <person name="Liu P."/>
            <person name="Grigoriev I."/>
            <person name="Longcore J.E."/>
            <person name="James T.Y."/>
        </authorList>
    </citation>
    <scope>NUCLEOTIDE SEQUENCE</scope>
    <source>
        <strain evidence="3">JEL0318</strain>
    </source>
</reference>
<dbReference type="InterPro" id="IPR013922">
    <property type="entry name" value="Cyclin_PHO80-like"/>
</dbReference>
<feature type="transmembrane region" description="Helical" evidence="2">
    <location>
        <begin position="265"/>
        <end position="283"/>
    </location>
</feature>
<feature type="region of interest" description="Disordered" evidence="1">
    <location>
        <begin position="1"/>
        <end position="25"/>
    </location>
</feature>
<dbReference type="EMBL" id="JADGJD010000051">
    <property type="protein sequence ID" value="KAJ3055965.1"/>
    <property type="molecule type" value="Genomic_DNA"/>
</dbReference>
<organism evidence="3 4">
    <name type="scientific">Rhizophlyctis rosea</name>
    <dbReference type="NCBI Taxonomy" id="64517"/>
    <lineage>
        <taxon>Eukaryota</taxon>
        <taxon>Fungi</taxon>
        <taxon>Fungi incertae sedis</taxon>
        <taxon>Chytridiomycota</taxon>
        <taxon>Chytridiomycota incertae sedis</taxon>
        <taxon>Chytridiomycetes</taxon>
        <taxon>Rhizophlyctidales</taxon>
        <taxon>Rhizophlyctidaceae</taxon>
        <taxon>Rhizophlyctis</taxon>
    </lineage>
</organism>
<dbReference type="PANTHER" id="PTHR15615:SF108">
    <property type="entry name" value="PROTEIN CNPPD1"/>
    <property type="match status" value="1"/>
</dbReference>
<proteinExistence type="predicted"/>
<dbReference type="GO" id="GO:0019901">
    <property type="term" value="F:protein kinase binding"/>
    <property type="evidence" value="ECO:0007669"/>
    <property type="project" value="InterPro"/>
</dbReference>
<dbReference type="AlphaFoldDB" id="A0AAD5SL82"/>
<keyword evidence="4" id="KW-1185">Reference proteome</keyword>
<name>A0AAD5SL82_9FUNG</name>
<keyword evidence="2" id="KW-1133">Transmembrane helix</keyword>
<evidence type="ECO:0000256" key="2">
    <source>
        <dbReference type="SAM" id="Phobius"/>
    </source>
</evidence>
<accession>A0AAD5SL82</accession>
<feature type="compositionally biased region" description="Basic residues" evidence="1">
    <location>
        <begin position="1"/>
        <end position="11"/>
    </location>
</feature>
<evidence type="ECO:0000313" key="4">
    <source>
        <dbReference type="Proteomes" id="UP001212841"/>
    </source>
</evidence>
<keyword evidence="2" id="KW-0812">Transmembrane</keyword>
<protein>
    <submittedName>
        <fullName evidence="3">Uncharacterized protein</fullName>
    </submittedName>
</protein>
<dbReference type="PANTHER" id="PTHR15615">
    <property type="match status" value="1"/>
</dbReference>
<dbReference type="CDD" id="cd20557">
    <property type="entry name" value="CYCLIN_ScPCL1-like"/>
    <property type="match status" value="1"/>
</dbReference>
<dbReference type="Proteomes" id="UP001212841">
    <property type="component" value="Unassembled WGS sequence"/>
</dbReference>
<comment type="caution">
    <text evidence="3">The sequence shown here is derived from an EMBL/GenBank/DDBJ whole genome shotgun (WGS) entry which is preliminary data.</text>
</comment>
<feature type="compositionally biased region" description="Basic and acidic residues" evidence="1">
    <location>
        <begin position="12"/>
        <end position="24"/>
    </location>
</feature>
<keyword evidence="2" id="KW-0472">Membrane</keyword>